<keyword evidence="1" id="KW-1133">Transmembrane helix</keyword>
<feature type="transmembrane region" description="Helical" evidence="1">
    <location>
        <begin position="39"/>
        <end position="62"/>
    </location>
</feature>
<keyword evidence="1" id="KW-0472">Membrane</keyword>
<gene>
    <name evidence="2" type="ORF">FSP39_022690</name>
</gene>
<dbReference type="Proteomes" id="UP001186944">
    <property type="component" value="Unassembled WGS sequence"/>
</dbReference>
<evidence type="ECO:0000313" key="2">
    <source>
        <dbReference type="EMBL" id="KAK3106569.1"/>
    </source>
</evidence>
<evidence type="ECO:0000256" key="1">
    <source>
        <dbReference type="SAM" id="Phobius"/>
    </source>
</evidence>
<name>A0AA89CA97_PINIB</name>
<protein>
    <submittedName>
        <fullName evidence="2">Uncharacterized protein</fullName>
    </submittedName>
</protein>
<comment type="caution">
    <text evidence="2">The sequence shown here is derived from an EMBL/GenBank/DDBJ whole genome shotgun (WGS) entry which is preliminary data.</text>
</comment>
<dbReference type="AlphaFoldDB" id="A0AA89CA97"/>
<sequence>MSNISLEEKIKELINALKLERKSLSSFKRTKISAADKRVSSAAIGSVLGIGVLSAITLIIVLPDVPILGFHFFRFHHTTLSGKSNTAV</sequence>
<evidence type="ECO:0000313" key="3">
    <source>
        <dbReference type="Proteomes" id="UP001186944"/>
    </source>
</evidence>
<organism evidence="2 3">
    <name type="scientific">Pinctada imbricata</name>
    <name type="common">Atlantic pearl-oyster</name>
    <name type="synonym">Pinctada martensii</name>
    <dbReference type="NCBI Taxonomy" id="66713"/>
    <lineage>
        <taxon>Eukaryota</taxon>
        <taxon>Metazoa</taxon>
        <taxon>Spiralia</taxon>
        <taxon>Lophotrochozoa</taxon>
        <taxon>Mollusca</taxon>
        <taxon>Bivalvia</taxon>
        <taxon>Autobranchia</taxon>
        <taxon>Pteriomorphia</taxon>
        <taxon>Pterioida</taxon>
        <taxon>Pterioidea</taxon>
        <taxon>Pteriidae</taxon>
        <taxon>Pinctada</taxon>
    </lineage>
</organism>
<keyword evidence="1" id="KW-0812">Transmembrane</keyword>
<dbReference type="EMBL" id="VSWD01000003">
    <property type="protein sequence ID" value="KAK3106569.1"/>
    <property type="molecule type" value="Genomic_DNA"/>
</dbReference>
<accession>A0AA89CA97</accession>
<reference evidence="2" key="1">
    <citation type="submission" date="2019-08" db="EMBL/GenBank/DDBJ databases">
        <title>The improved chromosome-level genome for the pearl oyster Pinctada fucata martensii using PacBio sequencing and Hi-C.</title>
        <authorList>
            <person name="Zheng Z."/>
        </authorList>
    </citation>
    <scope>NUCLEOTIDE SEQUENCE</scope>
    <source>
        <strain evidence="2">ZZ-2019</strain>
        <tissue evidence="2">Adductor muscle</tissue>
    </source>
</reference>
<proteinExistence type="predicted"/>
<keyword evidence="3" id="KW-1185">Reference proteome</keyword>